<evidence type="ECO:0000256" key="1">
    <source>
        <dbReference type="SAM" id="MobiDB-lite"/>
    </source>
</evidence>
<protein>
    <submittedName>
        <fullName evidence="3">MAP3K12-binding inhibitory protein 1 isoform X1</fullName>
    </submittedName>
</protein>
<feature type="region of interest" description="Disordered" evidence="1">
    <location>
        <begin position="150"/>
        <end position="182"/>
    </location>
</feature>
<proteinExistence type="predicted"/>
<dbReference type="PANTHER" id="PTHR23404">
    <property type="entry name" value="MOLYBDOPTERIN SYNTHASE RELATED"/>
    <property type="match status" value="1"/>
</dbReference>
<evidence type="ECO:0000313" key="3">
    <source>
        <dbReference type="RefSeq" id="XP_032818539.1"/>
    </source>
</evidence>
<gene>
    <name evidence="3" type="primary">MBIP</name>
</gene>
<name>A0AAJ7X1Z0_PETMA</name>
<keyword evidence="2" id="KW-1185">Reference proteome</keyword>
<evidence type="ECO:0000313" key="2">
    <source>
        <dbReference type="Proteomes" id="UP001318040"/>
    </source>
</evidence>
<dbReference type="RefSeq" id="XP_032818539.1">
    <property type="nucleotide sequence ID" value="XM_032962648.1"/>
</dbReference>
<dbReference type="KEGG" id="pmrn:116947184"/>
<dbReference type="AlphaFoldDB" id="A0AAJ7X1Z0"/>
<sequence>MPGSPRWVGRRWRRFESQSDGVTTAGTPLAAAAAVVEELSASRALRLALSSLSFADPWRSGSSRRKMSRATEPLARLLRSVARFVQQVTDPNKLSTLVQATKLGLSEDAVKLCINYDKLGKGCGLDTLSQALQVHMAALNELQQMLGEANPEPIDVDSPEPKPCVGKRPEASPPTAQPKTDDLEPKLVQIQARKAEIDRRIMAFMERKQLEVNENNIREFCNVINSNQENSCARTDAVFTPRPGSISHIKVSRVVNTYGPQTQQEVAQSGRVRGGNASEDCGNSAVEERLQNLEEHLRLRHGGPVPGSVYARLKELENRVLQLEGSSPEYFESINSLKKRKKVHDLSQKYTLSDLDAKINVLRAMLLKKSTDAPAQTMDVDPSNHVP</sequence>
<dbReference type="Proteomes" id="UP001318040">
    <property type="component" value="Chromosome 29"/>
</dbReference>
<dbReference type="CTD" id="51562"/>
<organism evidence="2 3">
    <name type="scientific">Petromyzon marinus</name>
    <name type="common">Sea lamprey</name>
    <dbReference type="NCBI Taxonomy" id="7757"/>
    <lineage>
        <taxon>Eukaryota</taxon>
        <taxon>Metazoa</taxon>
        <taxon>Chordata</taxon>
        <taxon>Craniata</taxon>
        <taxon>Vertebrata</taxon>
        <taxon>Cyclostomata</taxon>
        <taxon>Hyperoartia</taxon>
        <taxon>Petromyzontiformes</taxon>
        <taxon>Petromyzontidae</taxon>
        <taxon>Petromyzon</taxon>
    </lineage>
</organism>
<accession>A0AAJ7X1Z0</accession>
<reference evidence="3" key="1">
    <citation type="submission" date="2025-08" db="UniProtKB">
        <authorList>
            <consortium name="RefSeq"/>
        </authorList>
    </citation>
    <scope>IDENTIFICATION</scope>
    <source>
        <tissue evidence="3">Sperm</tissue>
    </source>
</reference>